<feature type="region of interest" description="Disordered" evidence="1">
    <location>
        <begin position="26"/>
        <end position="110"/>
    </location>
</feature>
<feature type="compositionally biased region" description="Basic residues" evidence="1">
    <location>
        <begin position="94"/>
        <end position="110"/>
    </location>
</feature>
<dbReference type="Proteomes" id="UP000012073">
    <property type="component" value="Unassembled WGS sequence"/>
</dbReference>
<proteinExistence type="predicted"/>
<sequence>MRSGSVTCTPARHFFRTPLLSPPLHNFHLHPTPPHFQNVRNLGKIQRGPRGQAAANEDHDVPDRLRAGRSGRARAGNLQRQGVGRQAHGQDGRVRRRPARPHRPLLVRLP</sequence>
<dbReference type="Gramene" id="CDF38082">
    <property type="protein sequence ID" value="CDF38082"/>
    <property type="gene ID" value="CHC_T00006271001"/>
</dbReference>
<evidence type="ECO:0000313" key="3">
    <source>
        <dbReference type="Proteomes" id="UP000012073"/>
    </source>
</evidence>
<reference evidence="3" key="1">
    <citation type="journal article" date="2013" name="Proc. Natl. Acad. Sci. U.S.A.">
        <title>Genome structure and metabolic features in the red seaweed Chondrus crispus shed light on evolution of the Archaeplastida.</title>
        <authorList>
            <person name="Collen J."/>
            <person name="Porcel B."/>
            <person name="Carre W."/>
            <person name="Ball S.G."/>
            <person name="Chaparro C."/>
            <person name="Tonon T."/>
            <person name="Barbeyron T."/>
            <person name="Michel G."/>
            <person name="Noel B."/>
            <person name="Valentin K."/>
            <person name="Elias M."/>
            <person name="Artiguenave F."/>
            <person name="Arun A."/>
            <person name="Aury J.M."/>
            <person name="Barbosa-Neto J.F."/>
            <person name="Bothwell J.H."/>
            <person name="Bouget F.Y."/>
            <person name="Brillet L."/>
            <person name="Cabello-Hurtado F."/>
            <person name="Capella-Gutierrez S."/>
            <person name="Charrier B."/>
            <person name="Cladiere L."/>
            <person name="Cock J.M."/>
            <person name="Coelho S.M."/>
            <person name="Colleoni C."/>
            <person name="Czjzek M."/>
            <person name="Da Silva C."/>
            <person name="Delage L."/>
            <person name="Denoeud F."/>
            <person name="Deschamps P."/>
            <person name="Dittami S.M."/>
            <person name="Gabaldon T."/>
            <person name="Gachon C.M."/>
            <person name="Groisillier A."/>
            <person name="Herve C."/>
            <person name="Jabbari K."/>
            <person name="Katinka M."/>
            <person name="Kloareg B."/>
            <person name="Kowalczyk N."/>
            <person name="Labadie K."/>
            <person name="Leblanc C."/>
            <person name="Lopez P.J."/>
            <person name="McLachlan D.H."/>
            <person name="Meslet-Cladiere L."/>
            <person name="Moustafa A."/>
            <person name="Nehr Z."/>
            <person name="Nyvall Collen P."/>
            <person name="Panaud O."/>
            <person name="Partensky F."/>
            <person name="Poulain J."/>
            <person name="Rensing S.A."/>
            <person name="Rousvoal S."/>
            <person name="Samson G."/>
            <person name="Symeonidi A."/>
            <person name="Weissenbach J."/>
            <person name="Zambounis A."/>
            <person name="Wincker P."/>
            <person name="Boyen C."/>
        </authorList>
    </citation>
    <scope>NUCLEOTIDE SEQUENCE [LARGE SCALE GENOMIC DNA]</scope>
    <source>
        <strain evidence="3">cv. Stackhouse</strain>
    </source>
</reference>
<name>R7QHU1_CHOCR</name>
<keyword evidence="3" id="KW-1185">Reference proteome</keyword>
<feature type="compositionally biased region" description="Basic and acidic residues" evidence="1">
    <location>
        <begin position="56"/>
        <end position="66"/>
    </location>
</feature>
<dbReference type="AlphaFoldDB" id="R7QHU1"/>
<dbReference type="GeneID" id="17325670"/>
<dbReference type="EMBL" id="HG001898">
    <property type="protein sequence ID" value="CDF38082.1"/>
    <property type="molecule type" value="Genomic_DNA"/>
</dbReference>
<organism evidence="2 3">
    <name type="scientific">Chondrus crispus</name>
    <name type="common">Carrageen Irish moss</name>
    <name type="synonym">Polymorpha crispa</name>
    <dbReference type="NCBI Taxonomy" id="2769"/>
    <lineage>
        <taxon>Eukaryota</taxon>
        <taxon>Rhodophyta</taxon>
        <taxon>Florideophyceae</taxon>
        <taxon>Rhodymeniophycidae</taxon>
        <taxon>Gigartinales</taxon>
        <taxon>Gigartinaceae</taxon>
        <taxon>Chondrus</taxon>
    </lineage>
</organism>
<evidence type="ECO:0000256" key="1">
    <source>
        <dbReference type="SAM" id="MobiDB-lite"/>
    </source>
</evidence>
<protein>
    <submittedName>
        <fullName evidence="2">Uncharacterized protein</fullName>
    </submittedName>
</protein>
<gene>
    <name evidence="2" type="ORF">CHC_T00006271001</name>
</gene>
<dbReference type="RefSeq" id="XP_005717951.1">
    <property type="nucleotide sequence ID" value="XM_005717894.1"/>
</dbReference>
<evidence type="ECO:0000313" key="2">
    <source>
        <dbReference type="EMBL" id="CDF38082.1"/>
    </source>
</evidence>
<accession>R7QHU1</accession>
<dbReference type="KEGG" id="ccp:CHC_T00006271001"/>